<organism evidence="2 3">
    <name type="scientific">Mycobacterium phage UnionJack</name>
    <dbReference type="NCBI Taxonomy" id="1673876"/>
    <lineage>
        <taxon>Viruses</taxon>
        <taxon>Duplodnaviria</taxon>
        <taxon>Heunggongvirae</taxon>
        <taxon>Uroviricota</taxon>
        <taxon>Caudoviricetes</taxon>
        <taxon>Benedictvirus</taxon>
        <taxon>Benedictvirus unionjack</taxon>
    </lineage>
</organism>
<dbReference type="OrthoDB" id="4950at10239"/>
<proteinExistence type="predicted"/>
<dbReference type="KEGG" id="vg:26625926"/>
<evidence type="ECO:0000313" key="3">
    <source>
        <dbReference type="Proteomes" id="UP000202614"/>
    </source>
</evidence>
<evidence type="ECO:0000313" key="2">
    <source>
        <dbReference type="EMBL" id="AKU42423.1"/>
    </source>
</evidence>
<name>A0A0K1LJJ9_9CAUD</name>
<dbReference type="GeneID" id="26625926"/>
<sequence length="271" mass="31084">MTTAVAHRSVSQYNQYQLCPYSYWLARIERVWSRPAAWLPQGTAFHEVADQVAKSKGSMTLEEAQALFAKEYDKDIAEMCRETPNVWFWSRSGPYGGKVDIERRYIVGLEQIEKLFRWFEKHPEERFWTTPNGDVGSEIAFDIDLEGVVVKGFIDAVLDVVEDSDPDEFTTVLRVRDYKTGKAPSDDFQLGVYRVALNIMFGIDVLEGDFWLGKSGKATFPYDLSDWTQERVTEMFHELEDNIQAGNFEPDPEPSKCRFCDVSASCKFSMG</sequence>
<dbReference type="RefSeq" id="YP_009198843.1">
    <property type="nucleotide sequence ID" value="NC_028802.1"/>
</dbReference>
<dbReference type="EMBL" id="KT004677">
    <property type="protein sequence ID" value="AKU42423.1"/>
    <property type="molecule type" value="Genomic_DNA"/>
</dbReference>
<evidence type="ECO:0000259" key="1">
    <source>
        <dbReference type="Pfam" id="PF12705"/>
    </source>
</evidence>
<keyword evidence="2" id="KW-0540">Nuclease</keyword>
<dbReference type="Proteomes" id="UP000202614">
    <property type="component" value="Segment"/>
</dbReference>
<gene>
    <name evidence="2" type="ORF">UNIONJACK_71</name>
</gene>
<dbReference type="InterPro" id="IPR038726">
    <property type="entry name" value="PDDEXK_AddAB-type"/>
</dbReference>
<reference evidence="2 3" key="1">
    <citation type="submission" date="2015-06" db="EMBL/GenBank/DDBJ databases">
        <authorList>
            <person name="Alford R.F."/>
            <person name="Ferguson J.R."/>
            <person name="Griffin W.B."/>
            <person name="Guertin S.W."/>
            <person name="Mascioli J.B."/>
            <person name="Mishra N."/>
            <person name="Munoz M.J."/>
            <person name="Parrella L.E."/>
            <person name="Poss L.M."/>
            <person name="Ranjan D."/>
            <person name="Sack Q.V."/>
            <person name="Sentis A.J."/>
            <person name="Sopp T.K."/>
            <person name="Thomas A."/>
            <person name="Wienbar S.R."/>
            <person name="Woolford M."/>
            <person name="Forsyth K.S."/>
            <person name="Chandra V.M."/>
            <person name="Braun M.A."/>
            <person name="Jarvik J."/>
            <person name="Lopez A.J."/>
            <person name="Bradley K.W."/>
            <person name="Asai D.J."/>
            <person name="Bowman C.A."/>
            <person name="Russell D.A."/>
            <person name="Pope W.H."/>
            <person name="Jacobs-Sera D."/>
            <person name="Hendrix R.W."/>
            <person name="Hatfull G.F."/>
        </authorList>
    </citation>
    <scope>NUCLEOTIDE SEQUENCE [LARGE SCALE GENOMIC DNA]</scope>
</reference>
<feature type="domain" description="PD-(D/E)XK endonuclease-like" evidence="1">
    <location>
        <begin position="9"/>
        <end position="267"/>
    </location>
</feature>
<dbReference type="InterPro" id="IPR011604">
    <property type="entry name" value="PDDEXK-like_dom_sf"/>
</dbReference>
<dbReference type="Gene3D" id="3.90.320.10">
    <property type="match status" value="1"/>
</dbReference>
<keyword evidence="3" id="KW-1185">Reference proteome</keyword>
<dbReference type="Pfam" id="PF12705">
    <property type="entry name" value="PDDEXK_1"/>
    <property type="match status" value="1"/>
</dbReference>
<keyword evidence="2" id="KW-0378">Hydrolase</keyword>
<keyword evidence="2" id="KW-0269">Exonuclease</keyword>
<protein>
    <submittedName>
        <fullName evidence="2">Cas4 exonuclease</fullName>
    </submittedName>
</protein>
<accession>A0A0K1LJJ9</accession>
<dbReference type="GO" id="GO:0004527">
    <property type="term" value="F:exonuclease activity"/>
    <property type="evidence" value="ECO:0007669"/>
    <property type="project" value="UniProtKB-KW"/>
</dbReference>